<protein>
    <submittedName>
        <fullName evidence="3">Uncharacterized protein</fullName>
    </submittedName>
</protein>
<feature type="transmembrane region" description="Helical" evidence="1">
    <location>
        <begin position="6"/>
        <end position="31"/>
    </location>
</feature>
<keyword evidence="1" id="KW-1133">Transmembrane helix</keyword>
<dbReference type="AlphaFoldDB" id="A0A7H0K2A7"/>
<reference evidence="4 5" key="1">
    <citation type="submission" date="2020-08" db="EMBL/GenBank/DDBJ databases">
        <title>novel species in genus Corynebacterium.</title>
        <authorList>
            <person name="Zhang G."/>
        </authorList>
    </citation>
    <scope>NUCLEOTIDE SEQUENCE [LARGE SCALE GENOMIC DNA]</scope>
    <source>
        <strain evidence="3">Zg-917</strain>
        <strain evidence="4 5">zg-917</strain>
    </source>
</reference>
<dbReference type="EMBL" id="JACMYE010000001">
    <property type="protein sequence ID" value="MBC3177788.1"/>
    <property type="molecule type" value="Genomic_DNA"/>
</dbReference>
<keyword evidence="1" id="KW-0472">Membrane</keyword>
<evidence type="ECO:0000313" key="5">
    <source>
        <dbReference type="Proteomes" id="UP000642876"/>
    </source>
</evidence>
<organism evidence="3 4">
    <name type="scientific">Corynebacterium lujinxingii</name>
    <dbReference type="NCBI Taxonomy" id="2763010"/>
    <lineage>
        <taxon>Bacteria</taxon>
        <taxon>Bacillati</taxon>
        <taxon>Actinomycetota</taxon>
        <taxon>Actinomycetes</taxon>
        <taxon>Mycobacteriales</taxon>
        <taxon>Corynebacteriaceae</taxon>
        <taxon>Corynebacterium</taxon>
    </lineage>
</organism>
<dbReference type="Proteomes" id="UP000642876">
    <property type="component" value="Unassembled WGS sequence"/>
</dbReference>
<evidence type="ECO:0000313" key="3">
    <source>
        <dbReference type="EMBL" id="QNP91423.1"/>
    </source>
</evidence>
<keyword evidence="1" id="KW-0812">Transmembrane</keyword>
<dbReference type="RefSeq" id="WP_171192574.1">
    <property type="nucleotide sequence ID" value="NZ_CP061032.1"/>
</dbReference>
<gene>
    <name evidence="2" type="ORF">H7348_00440</name>
    <name evidence="3" type="ORF">IAU68_08760</name>
</gene>
<dbReference type="Proteomes" id="UP000516235">
    <property type="component" value="Chromosome"/>
</dbReference>
<accession>A0A7H0K2A7</accession>
<evidence type="ECO:0000313" key="4">
    <source>
        <dbReference type="Proteomes" id="UP000516235"/>
    </source>
</evidence>
<dbReference type="KEGG" id="cluj:IAU68_08760"/>
<proteinExistence type="predicted"/>
<evidence type="ECO:0000256" key="1">
    <source>
        <dbReference type="SAM" id="Phobius"/>
    </source>
</evidence>
<sequence>MGLGPWLQVPVIVLLALPVCAVVGYGLLWVVDRRALGFDTMANPEELRRQDQQLPKAKRKYPQSRVTQVMWVLIALVIVAAVIGAL</sequence>
<name>A0A7H0K2A7_9CORY</name>
<keyword evidence="5" id="KW-1185">Reference proteome</keyword>
<dbReference type="EMBL" id="CP061032">
    <property type="protein sequence ID" value="QNP91423.1"/>
    <property type="molecule type" value="Genomic_DNA"/>
</dbReference>
<feature type="transmembrane region" description="Helical" evidence="1">
    <location>
        <begin position="66"/>
        <end position="85"/>
    </location>
</feature>
<evidence type="ECO:0000313" key="2">
    <source>
        <dbReference type="EMBL" id="MBC3177788.1"/>
    </source>
</evidence>